<comment type="caution">
    <text evidence="1">The sequence shown here is derived from an EMBL/GenBank/DDBJ whole genome shotgun (WGS) entry which is preliminary data.</text>
</comment>
<reference evidence="1 2" key="1">
    <citation type="submission" date="2024-04" db="EMBL/GenBank/DDBJ databases">
        <title>Tritrichomonas musculus Genome.</title>
        <authorList>
            <person name="Alves-Ferreira E."/>
            <person name="Grigg M."/>
            <person name="Lorenzi H."/>
            <person name="Galac M."/>
        </authorList>
    </citation>
    <scope>NUCLEOTIDE SEQUENCE [LARGE SCALE GENOMIC DNA]</scope>
    <source>
        <strain evidence="1 2">EAF2021</strain>
    </source>
</reference>
<dbReference type="Proteomes" id="UP001470230">
    <property type="component" value="Unassembled WGS sequence"/>
</dbReference>
<keyword evidence="2" id="KW-1185">Reference proteome</keyword>
<dbReference type="EMBL" id="JAPFFF010000007">
    <property type="protein sequence ID" value="KAK8885911.1"/>
    <property type="molecule type" value="Genomic_DNA"/>
</dbReference>
<name>A0ABR2K459_9EUKA</name>
<evidence type="ECO:0000313" key="2">
    <source>
        <dbReference type="Proteomes" id="UP001470230"/>
    </source>
</evidence>
<organism evidence="1 2">
    <name type="scientific">Tritrichomonas musculus</name>
    <dbReference type="NCBI Taxonomy" id="1915356"/>
    <lineage>
        <taxon>Eukaryota</taxon>
        <taxon>Metamonada</taxon>
        <taxon>Parabasalia</taxon>
        <taxon>Tritrichomonadida</taxon>
        <taxon>Tritrichomonadidae</taxon>
        <taxon>Tritrichomonas</taxon>
    </lineage>
</organism>
<protein>
    <submittedName>
        <fullName evidence="1">Uncharacterized protein</fullName>
    </submittedName>
</protein>
<sequence length="130" mass="14978">MSNEIPNFMTSMCETEIKYTQNANTTNSYKTECKIILGTSGNTLSNYNSDITIYIFVDQDQEGESSYFEFSVFDREIEFIDQDSQLTLTKYFAMRNITQTIIIDEDSLDESIKRELKGIAEEKAIRNSSL</sequence>
<evidence type="ECO:0000313" key="1">
    <source>
        <dbReference type="EMBL" id="KAK8885911.1"/>
    </source>
</evidence>
<proteinExistence type="predicted"/>
<gene>
    <name evidence="1" type="ORF">M9Y10_041368</name>
</gene>
<accession>A0ABR2K459</accession>